<keyword evidence="4" id="KW-1185">Reference proteome</keyword>
<keyword evidence="2" id="KW-1133">Transmembrane helix</keyword>
<evidence type="ECO:0000313" key="3">
    <source>
        <dbReference type="EMBL" id="KAF2120069.1"/>
    </source>
</evidence>
<dbReference type="Proteomes" id="UP000799770">
    <property type="component" value="Unassembled WGS sequence"/>
</dbReference>
<feature type="transmembrane region" description="Helical" evidence="2">
    <location>
        <begin position="461"/>
        <end position="480"/>
    </location>
</feature>
<evidence type="ECO:0000313" key="4">
    <source>
        <dbReference type="Proteomes" id="UP000799770"/>
    </source>
</evidence>
<feature type="transmembrane region" description="Helical" evidence="2">
    <location>
        <begin position="421"/>
        <end position="441"/>
    </location>
</feature>
<evidence type="ECO:0000256" key="1">
    <source>
        <dbReference type="SAM" id="MobiDB-lite"/>
    </source>
</evidence>
<protein>
    <submittedName>
        <fullName evidence="3">Uncharacterized protein</fullName>
    </submittedName>
</protein>
<dbReference type="AlphaFoldDB" id="A0A6A5ZL29"/>
<feature type="transmembrane region" description="Helical" evidence="2">
    <location>
        <begin position="631"/>
        <end position="654"/>
    </location>
</feature>
<proteinExistence type="predicted"/>
<feature type="transmembrane region" description="Helical" evidence="2">
    <location>
        <begin position="590"/>
        <end position="610"/>
    </location>
</feature>
<dbReference type="EMBL" id="ML977314">
    <property type="protein sequence ID" value="KAF2120069.1"/>
    <property type="molecule type" value="Genomic_DNA"/>
</dbReference>
<keyword evidence="2" id="KW-0472">Membrane</keyword>
<feature type="transmembrane region" description="Helical" evidence="2">
    <location>
        <begin position="660"/>
        <end position="681"/>
    </location>
</feature>
<keyword evidence="2" id="KW-0812">Transmembrane</keyword>
<gene>
    <name evidence="3" type="ORF">BDV96DRAFT_641928</name>
</gene>
<feature type="transmembrane region" description="Helical" evidence="2">
    <location>
        <begin position="487"/>
        <end position="507"/>
    </location>
</feature>
<accession>A0A6A5ZL29</accession>
<name>A0A6A5ZL29_9PLEO</name>
<reference evidence="3" key="1">
    <citation type="journal article" date="2020" name="Stud. Mycol.">
        <title>101 Dothideomycetes genomes: a test case for predicting lifestyles and emergence of pathogens.</title>
        <authorList>
            <person name="Haridas S."/>
            <person name="Albert R."/>
            <person name="Binder M."/>
            <person name="Bloem J."/>
            <person name="Labutti K."/>
            <person name="Salamov A."/>
            <person name="Andreopoulos B."/>
            <person name="Baker S."/>
            <person name="Barry K."/>
            <person name="Bills G."/>
            <person name="Bluhm B."/>
            <person name="Cannon C."/>
            <person name="Castanera R."/>
            <person name="Culley D."/>
            <person name="Daum C."/>
            <person name="Ezra D."/>
            <person name="Gonzalez J."/>
            <person name="Henrissat B."/>
            <person name="Kuo A."/>
            <person name="Liang C."/>
            <person name="Lipzen A."/>
            <person name="Lutzoni F."/>
            <person name="Magnuson J."/>
            <person name="Mondo S."/>
            <person name="Nolan M."/>
            <person name="Ohm R."/>
            <person name="Pangilinan J."/>
            <person name="Park H.-J."/>
            <person name="Ramirez L."/>
            <person name="Alfaro M."/>
            <person name="Sun H."/>
            <person name="Tritt A."/>
            <person name="Yoshinaga Y."/>
            <person name="Zwiers L.-H."/>
            <person name="Turgeon B."/>
            <person name="Goodwin S."/>
            <person name="Spatafora J."/>
            <person name="Crous P."/>
            <person name="Grigoriev I."/>
        </authorList>
    </citation>
    <scope>NUCLEOTIDE SEQUENCE</scope>
    <source>
        <strain evidence="3">CBS 627.86</strain>
    </source>
</reference>
<sequence>MRIANWIRSIISGNQRQVSPAQPRKALVCALEQLGQIETPHQYLERSAKLGELTRITQKLSLPGPIVLAEASPSITPTLILPDVMSVRAYHELTPSGPYCVADVALHHEQVMLLPPVTACKSTSNSSIFDCIDLFATYSSGFANLAWAQNVSAVTISTPLGLCLQFDGHANPLCNATSIIVNCKPPEFSQTGCIMRSMQDGSCMQWNMSSFAPASSLLQQEGCSVVGRTAAFNCDSAFDKPCALLNGTSSHQNCSAICSTPDLLFESLSTFAFCSARAIDYSYDSHFNMLTFSSTDSILPQTNACMQQYCSNPYSDLGGQCPYQNHTSIQDFLSTCTQDVSIKLNPDVGGIGVAISYILQIAITLYFWLLVRSLSAMSWILRSEQFHKVSLLRLISADTRQRIQVFLKRHLAILRSASVEFLEAQVFFVIATQVSVIVVLTHRSGIFETYSTTESDSNNSFLLLIDAIAIYTMLLLLLLLHSSNLMSWYIFTLSFVGAVTTLVSYYFSHGNQFPDTITPIPYAATLDQCGGNSPPIALCPSLGSLSGNVKTTDALQVNFTRRGVFPATVQSYNRPSLHLPVEPWNPAGPTALWVIIIVLLLVHKINIAFIPDPDTNDSESVKNVWKLHNRIVTLVSFILELLVVFFIASTSVGFRNWQLSGAMILNGGWSIGQVIALFVWASPISKYLYWTACGMTGYSNVRIAKPYFITVDTQDQAAPAIVTGADEESEGTVETASISSYVTAGTVGANESTRLSSIDEDHDQDTRSTHRSSLVSSCVHKSRE</sequence>
<dbReference type="OrthoDB" id="4582561at2759"/>
<organism evidence="3 4">
    <name type="scientific">Lophiotrema nucula</name>
    <dbReference type="NCBI Taxonomy" id="690887"/>
    <lineage>
        <taxon>Eukaryota</taxon>
        <taxon>Fungi</taxon>
        <taxon>Dikarya</taxon>
        <taxon>Ascomycota</taxon>
        <taxon>Pezizomycotina</taxon>
        <taxon>Dothideomycetes</taxon>
        <taxon>Pleosporomycetidae</taxon>
        <taxon>Pleosporales</taxon>
        <taxon>Lophiotremataceae</taxon>
        <taxon>Lophiotrema</taxon>
    </lineage>
</organism>
<evidence type="ECO:0000256" key="2">
    <source>
        <dbReference type="SAM" id="Phobius"/>
    </source>
</evidence>
<feature type="region of interest" description="Disordered" evidence="1">
    <location>
        <begin position="752"/>
        <end position="784"/>
    </location>
</feature>
<feature type="transmembrane region" description="Helical" evidence="2">
    <location>
        <begin position="348"/>
        <end position="371"/>
    </location>
</feature>